<dbReference type="Pfam" id="PF12833">
    <property type="entry name" value="HTH_18"/>
    <property type="match status" value="1"/>
</dbReference>
<organism evidence="5 6">
    <name type="scientific">Planococcus maritimus</name>
    <dbReference type="NCBI Taxonomy" id="192421"/>
    <lineage>
        <taxon>Bacteria</taxon>
        <taxon>Bacillati</taxon>
        <taxon>Bacillota</taxon>
        <taxon>Bacilli</taxon>
        <taxon>Bacillales</taxon>
        <taxon>Caryophanaceae</taxon>
        <taxon>Planococcus</taxon>
    </lineage>
</organism>
<reference evidence="5 6" key="1">
    <citation type="submission" date="2020-07" db="EMBL/GenBank/DDBJ databases">
        <title>Screening of a cold-adapted Planococcus bacterium producing protease in traditional shrimp paste and protease identification by genome sequencing.</title>
        <authorList>
            <person name="Gao R."/>
            <person name="Leng W."/>
            <person name="Chu Q."/>
            <person name="Wu X."/>
            <person name="Liu H."/>
            <person name="Li X."/>
        </authorList>
    </citation>
    <scope>NUCLEOTIDE SEQUENCE [LARGE SCALE GENOMIC DNA]</scope>
    <source>
        <strain evidence="5 6">XJ11</strain>
    </source>
</reference>
<protein>
    <submittedName>
        <fullName evidence="5">Helix-turn-helix transcriptional regulator</fullName>
    </submittedName>
</protein>
<evidence type="ECO:0000313" key="6">
    <source>
        <dbReference type="Proteomes" id="UP000514716"/>
    </source>
</evidence>
<dbReference type="GO" id="GO:0003700">
    <property type="term" value="F:DNA-binding transcription factor activity"/>
    <property type="evidence" value="ECO:0007669"/>
    <property type="project" value="InterPro"/>
</dbReference>
<dbReference type="GO" id="GO:0043565">
    <property type="term" value="F:sequence-specific DNA binding"/>
    <property type="evidence" value="ECO:0007669"/>
    <property type="project" value="InterPro"/>
</dbReference>
<dbReference type="InterPro" id="IPR009057">
    <property type="entry name" value="Homeodomain-like_sf"/>
</dbReference>
<evidence type="ECO:0000256" key="3">
    <source>
        <dbReference type="ARBA" id="ARBA00023163"/>
    </source>
</evidence>
<dbReference type="AlphaFoldDB" id="A0A7D7RUM8"/>
<keyword evidence="1" id="KW-0805">Transcription regulation</keyword>
<accession>A0A7D7RUM8</accession>
<feature type="domain" description="HTH araC/xylS-type" evidence="4">
    <location>
        <begin position="120"/>
        <end position="218"/>
    </location>
</feature>
<proteinExistence type="predicted"/>
<dbReference type="RefSeq" id="WP_182091199.1">
    <property type="nucleotide sequence ID" value="NZ_CP059540.1"/>
</dbReference>
<dbReference type="PANTHER" id="PTHR43280:SF2">
    <property type="entry name" value="HTH-TYPE TRANSCRIPTIONAL REGULATOR EXSA"/>
    <property type="match status" value="1"/>
</dbReference>
<keyword evidence="6" id="KW-1185">Reference proteome</keyword>
<dbReference type="PROSITE" id="PS01124">
    <property type="entry name" value="HTH_ARAC_FAMILY_2"/>
    <property type="match status" value="1"/>
</dbReference>
<dbReference type="Gene3D" id="1.10.10.60">
    <property type="entry name" value="Homeodomain-like"/>
    <property type="match status" value="2"/>
</dbReference>
<dbReference type="Proteomes" id="UP000514716">
    <property type="component" value="Chromosome"/>
</dbReference>
<evidence type="ECO:0000313" key="5">
    <source>
        <dbReference type="EMBL" id="QMT16042.1"/>
    </source>
</evidence>
<dbReference type="KEGG" id="pdec:H1Q58_08575"/>
<evidence type="ECO:0000256" key="1">
    <source>
        <dbReference type="ARBA" id="ARBA00023015"/>
    </source>
</evidence>
<gene>
    <name evidence="5" type="ORF">H1Q58_08575</name>
</gene>
<dbReference type="InterPro" id="IPR018060">
    <property type="entry name" value="HTH_AraC"/>
</dbReference>
<dbReference type="PANTHER" id="PTHR43280">
    <property type="entry name" value="ARAC-FAMILY TRANSCRIPTIONAL REGULATOR"/>
    <property type="match status" value="1"/>
</dbReference>
<dbReference type="EMBL" id="CP059540">
    <property type="protein sequence ID" value="QMT16042.1"/>
    <property type="molecule type" value="Genomic_DNA"/>
</dbReference>
<name>A0A7D7RUM8_PLAMR</name>
<evidence type="ECO:0000259" key="4">
    <source>
        <dbReference type="PROSITE" id="PS01124"/>
    </source>
</evidence>
<dbReference type="InterPro" id="IPR018062">
    <property type="entry name" value="HTH_AraC-typ_CS"/>
</dbReference>
<evidence type="ECO:0000256" key="2">
    <source>
        <dbReference type="ARBA" id="ARBA00023125"/>
    </source>
</evidence>
<dbReference type="SUPFAM" id="SSF46689">
    <property type="entry name" value="Homeodomain-like"/>
    <property type="match status" value="2"/>
</dbReference>
<keyword evidence="3" id="KW-0804">Transcription</keyword>
<sequence>MLWVDAGPLELLTPTGHHVIESGSLVLIPAGAWHAWSVSDSEEQRWHRLLLTATTESGKICITSPAGAALIPALCRELAREFENKSTLSHKTSLLIDWLWLTVTKHQPQPLPLVKSIQMSGVMHTMEEKCHSSFSLADAANQAGLSKFHFSRLFKEASGHTPLQFIISCRMERAQQLLAMTEEPVAAIAERCGYKSVTQFHAAFTRHTAMTPKRCREQSLEAKR</sequence>
<dbReference type="SMART" id="SM00342">
    <property type="entry name" value="HTH_ARAC"/>
    <property type="match status" value="1"/>
</dbReference>
<keyword evidence="2" id="KW-0238">DNA-binding</keyword>
<dbReference type="PROSITE" id="PS00041">
    <property type="entry name" value="HTH_ARAC_FAMILY_1"/>
    <property type="match status" value="1"/>
</dbReference>